<name>A0A556VAT0_BAGYA</name>
<dbReference type="Gene3D" id="2.130.10.10">
    <property type="entry name" value="YVTN repeat-like/Quinoprotein amine dehydrogenase"/>
    <property type="match status" value="1"/>
</dbReference>
<accession>A0A556VAT0</accession>
<dbReference type="InterPro" id="IPR015943">
    <property type="entry name" value="WD40/YVTN_repeat-like_dom_sf"/>
</dbReference>
<gene>
    <name evidence="3" type="ORF">Baya_14961</name>
</gene>
<sequence>MHDGDPAPRNEAVRAHRLALPHLFRLFFISAGKKQGTDPKQIDDDFCGLVLNQPLGGLRVIEGTALYDERTDGMASVAAYTYGDHTVVFVGTRTGHLKKAVKIAEGAVTMAKALEIDFESPSLYKWVSSGEKPRLNLWNKVKIFRIDGTGIGICISISVYQKKYPYLYSASPSSGASLVVFSAWFSEDVVNGLKDCGIRIGEKQGQGVKEDFSDGLSEPGTWN</sequence>
<reference evidence="3 4" key="1">
    <citation type="journal article" date="2019" name="Genome Biol. Evol.">
        <title>Whole-Genome Sequencing of the Giant Devil Catfish, Bagarius yarrelli.</title>
        <authorList>
            <person name="Jiang W."/>
            <person name="Lv Y."/>
            <person name="Cheng L."/>
            <person name="Yang K."/>
            <person name="Chao B."/>
            <person name="Wang X."/>
            <person name="Li Y."/>
            <person name="Pan X."/>
            <person name="You X."/>
            <person name="Zhang Y."/>
            <person name="Yang J."/>
            <person name="Li J."/>
            <person name="Zhang X."/>
            <person name="Liu S."/>
            <person name="Sun C."/>
            <person name="Yang J."/>
            <person name="Shi Q."/>
        </authorList>
    </citation>
    <scope>NUCLEOTIDE SEQUENCE [LARGE SCALE GENOMIC DNA]</scope>
    <source>
        <strain evidence="3">JWS20170419001</strain>
        <tissue evidence="3">Muscle</tissue>
    </source>
</reference>
<feature type="domain" description="Sema" evidence="2">
    <location>
        <begin position="38"/>
        <end position="109"/>
    </location>
</feature>
<keyword evidence="1" id="KW-0325">Glycoprotein</keyword>
<dbReference type="Pfam" id="PF01403">
    <property type="entry name" value="Sema"/>
    <property type="match status" value="1"/>
</dbReference>
<dbReference type="EMBL" id="VCAZ01000198">
    <property type="protein sequence ID" value="TTF87022.1"/>
    <property type="molecule type" value="Genomic_DNA"/>
</dbReference>
<proteinExistence type="predicted"/>
<evidence type="ECO:0000313" key="3">
    <source>
        <dbReference type="EMBL" id="TTF87022.1"/>
    </source>
</evidence>
<organism evidence="3 4">
    <name type="scientific">Bagarius yarrelli</name>
    <name type="common">Goonch</name>
    <name type="synonym">Bagrus yarrelli</name>
    <dbReference type="NCBI Taxonomy" id="175774"/>
    <lineage>
        <taxon>Eukaryota</taxon>
        <taxon>Metazoa</taxon>
        <taxon>Chordata</taxon>
        <taxon>Craniata</taxon>
        <taxon>Vertebrata</taxon>
        <taxon>Euteleostomi</taxon>
        <taxon>Actinopterygii</taxon>
        <taxon>Neopterygii</taxon>
        <taxon>Teleostei</taxon>
        <taxon>Ostariophysi</taxon>
        <taxon>Siluriformes</taxon>
        <taxon>Sisoridae</taxon>
        <taxon>Sisorinae</taxon>
        <taxon>Bagarius</taxon>
    </lineage>
</organism>
<keyword evidence="4" id="KW-1185">Reference proteome</keyword>
<evidence type="ECO:0000313" key="4">
    <source>
        <dbReference type="Proteomes" id="UP000319801"/>
    </source>
</evidence>
<protein>
    <submittedName>
        <fullName evidence="3">Plexin A3</fullName>
    </submittedName>
</protein>
<dbReference type="InterPro" id="IPR001627">
    <property type="entry name" value="Semap_dom"/>
</dbReference>
<dbReference type="InterPro" id="IPR036352">
    <property type="entry name" value="Semap_dom_sf"/>
</dbReference>
<evidence type="ECO:0000256" key="1">
    <source>
        <dbReference type="ARBA" id="ARBA00023180"/>
    </source>
</evidence>
<comment type="caution">
    <text evidence="3">The sequence shown here is derived from an EMBL/GenBank/DDBJ whole genome shotgun (WGS) entry which is preliminary data.</text>
</comment>
<dbReference type="OrthoDB" id="125363at2759"/>
<dbReference type="AlphaFoldDB" id="A0A556VAT0"/>
<dbReference type="Proteomes" id="UP000319801">
    <property type="component" value="Unassembled WGS sequence"/>
</dbReference>
<evidence type="ECO:0000259" key="2">
    <source>
        <dbReference type="Pfam" id="PF01403"/>
    </source>
</evidence>
<dbReference type="GO" id="GO:0007399">
    <property type="term" value="P:nervous system development"/>
    <property type="evidence" value="ECO:0007669"/>
    <property type="project" value="UniProtKB-ARBA"/>
</dbReference>
<dbReference type="SUPFAM" id="SSF101912">
    <property type="entry name" value="Sema domain"/>
    <property type="match status" value="1"/>
</dbReference>